<protein>
    <recommendedName>
        <fullName evidence="3">PE family protein</fullName>
    </recommendedName>
</protein>
<comment type="caution">
    <text evidence="1">The sequence shown here is derived from an EMBL/GenBank/DDBJ whole genome shotgun (WGS) entry which is preliminary data.</text>
</comment>
<organism evidence="1 2">
    <name type="scientific">Mycobacteroides chelonae</name>
    <name type="common">Mycobacterium chelonae</name>
    <dbReference type="NCBI Taxonomy" id="1774"/>
    <lineage>
        <taxon>Bacteria</taxon>
        <taxon>Bacillati</taxon>
        <taxon>Actinomycetota</taxon>
        <taxon>Actinomycetes</taxon>
        <taxon>Mycobacteriales</taxon>
        <taxon>Mycobacteriaceae</taxon>
        <taxon>Mycobacteroides</taxon>
    </lineage>
</organism>
<proteinExistence type="predicted"/>
<evidence type="ECO:0000313" key="1">
    <source>
        <dbReference type="EMBL" id="OHU47220.1"/>
    </source>
</evidence>
<dbReference type="AlphaFoldDB" id="A0A1S1LFY0"/>
<dbReference type="Proteomes" id="UP000180043">
    <property type="component" value="Unassembled WGS sequence"/>
</dbReference>
<gene>
    <name evidence="1" type="ORF">BKG82_26560</name>
</gene>
<evidence type="ECO:0000313" key="2">
    <source>
        <dbReference type="Proteomes" id="UP000180043"/>
    </source>
</evidence>
<evidence type="ECO:0008006" key="3">
    <source>
        <dbReference type="Google" id="ProtNLM"/>
    </source>
</evidence>
<dbReference type="EMBL" id="MLIQ01000042">
    <property type="protein sequence ID" value="OHU47220.1"/>
    <property type="molecule type" value="Genomic_DNA"/>
</dbReference>
<name>A0A1S1LFY0_MYCCH</name>
<accession>A0A1S1LFY0</accession>
<sequence length="99" mass="9748">MTSLPGMAASQGAFSAIEAELTAFLATNTAAGMSVMPPGMEGASAFAMAQQQANLVTFATNALAGITAFQQFIATVGAATAATEITDVGSAARMLAIAS</sequence>
<reference evidence="1 2" key="1">
    <citation type="submission" date="2016-10" db="EMBL/GenBank/DDBJ databases">
        <title>Evaluation of Human, Veterinary and Environmental Mycobacterium chelonae Isolates by Core Genome Phylogenomic Analysis, Targeted Gene Comparison, and Anti-microbial Susceptibility Patterns: A Tale of Mistaken Identities.</title>
        <authorList>
            <person name="Fogelson S.B."/>
            <person name="Camus A.C."/>
            <person name="Lorenz W."/>
            <person name="Vasireddy R."/>
            <person name="Vasireddy S."/>
            <person name="Smith T."/>
            <person name="Brown-Elliott B.A."/>
            <person name="Wallace R.J.Jr."/>
            <person name="Hasan N.A."/>
            <person name="Reischl U."/>
            <person name="Sanchez S."/>
        </authorList>
    </citation>
    <scope>NUCLEOTIDE SEQUENCE [LARGE SCALE GENOMIC DNA]</scope>
    <source>
        <strain evidence="1 2">15515</strain>
    </source>
</reference>